<sequence>MPMNCRKKPPLTSKDTKLKNTMLKENDSVESILVRDFNNNSVDLIKKYQGKSLLVIIYNNQCLGCTGRAIPLAYELQKENKEVQVIGIHTSFNAGQVTESDIKSIFTINELPFPIFLDNGRMVYDQFDSSGTPQWILITKGGKLSRTIFGSQEGAQNRLYYAIEQLKGK</sequence>
<organism evidence="2 3">
    <name type="scientific">Cyclobacterium marinum (strain ATCC 25205 / DSM 745 / LMG 13164 / NCIMB 1802)</name>
    <name type="common">Flectobacillus marinus</name>
    <dbReference type="NCBI Taxonomy" id="880070"/>
    <lineage>
        <taxon>Bacteria</taxon>
        <taxon>Pseudomonadati</taxon>
        <taxon>Bacteroidota</taxon>
        <taxon>Cytophagia</taxon>
        <taxon>Cytophagales</taxon>
        <taxon>Cyclobacteriaceae</taxon>
        <taxon>Cyclobacterium</taxon>
    </lineage>
</organism>
<name>G0J758_CYCMS</name>
<dbReference type="GO" id="GO:0016491">
    <property type="term" value="F:oxidoreductase activity"/>
    <property type="evidence" value="ECO:0007669"/>
    <property type="project" value="InterPro"/>
</dbReference>
<dbReference type="AlphaFoldDB" id="G0J758"/>
<dbReference type="PANTHER" id="PTHR42852">
    <property type="entry name" value="THIOL:DISULFIDE INTERCHANGE PROTEIN DSBE"/>
    <property type="match status" value="1"/>
</dbReference>
<dbReference type="Proteomes" id="UP000001635">
    <property type="component" value="Chromosome"/>
</dbReference>
<dbReference type="Pfam" id="PF00578">
    <property type="entry name" value="AhpC-TSA"/>
    <property type="match status" value="1"/>
</dbReference>
<dbReference type="GO" id="GO:0016209">
    <property type="term" value="F:antioxidant activity"/>
    <property type="evidence" value="ECO:0007669"/>
    <property type="project" value="InterPro"/>
</dbReference>
<dbReference type="HOGENOM" id="CLU_146024_0_0_10"/>
<gene>
    <name evidence="2" type="ordered locus">Cycma_3982</name>
</gene>
<proteinExistence type="predicted"/>
<dbReference type="InterPro" id="IPR000866">
    <property type="entry name" value="AhpC/TSA"/>
</dbReference>
<dbReference type="SUPFAM" id="SSF52833">
    <property type="entry name" value="Thioredoxin-like"/>
    <property type="match status" value="1"/>
</dbReference>
<keyword evidence="3" id="KW-1185">Reference proteome</keyword>
<evidence type="ECO:0000313" key="2">
    <source>
        <dbReference type="EMBL" id="AEL27691.1"/>
    </source>
</evidence>
<dbReference type="KEGG" id="cmr:Cycma_3982"/>
<dbReference type="EMBL" id="CP002955">
    <property type="protein sequence ID" value="AEL27691.1"/>
    <property type="molecule type" value="Genomic_DNA"/>
</dbReference>
<protein>
    <recommendedName>
        <fullName evidence="1">Alkyl hydroperoxide reductase subunit C/ Thiol specific antioxidant domain-containing protein</fullName>
    </recommendedName>
</protein>
<reference evidence="3" key="1">
    <citation type="submission" date="2011-07" db="EMBL/GenBank/DDBJ databases">
        <title>The complete genome of Cyclobacterium marinum DSM 745.</title>
        <authorList>
            <person name="Lucas S."/>
            <person name="Han J."/>
            <person name="Lapidus A."/>
            <person name="Bruce D."/>
            <person name="Goodwin L."/>
            <person name="Pitluck S."/>
            <person name="Peters L."/>
            <person name="Kyrpides N."/>
            <person name="Mavromatis K."/>
            <person name="Ivanova N."/>
            <person name="Ovchinnikova G."/>
            <person name="Chertkov O."/>
            <person name="Detter J.C."/>
            <person name="Tapia R."/>
            <person name="Han C."/>
            <person name="Land M."/>
            <person name="Hauser L."/>
            <person name="Markowitz V."/>
            <person name="Cheng J.-F."/>
            <person name="Hugenholtz P."/>
            <person name="Woyke T."/>
            <person name="Wu D."/>
            <person name="Tindall B."/>
            <person name="Schuetze A."/>
            <person name="Brambilla E."/>
            <person name="Klenk H.-P."/>
            <person name="Eisen J.A."/>
        </authorList>
    </citation>
    <scope>NUCLEOTIDE SEQUENCE [LARGE SCALE GENOMIC DNA]</scope>
    <source>
        <strain evidence="3">ATCC 25205 / DSM 745 / LMG 13164 / NCIMB 1802</strain>
    </source>
</reference>
<dbReference type="eggNOG" id="COG0526">
    <property type="taxonomic scope" value="Bacteria"/>
</dbReference>
<evidence type="ECO:0000259" key="1">
    <source>
        <dbReference type="Pfam" id="PF00578"/>
    </source>
</evidence>
<dbReference type="Gene3D" id="3.40.30.10">
    <property type="entry name" value="Glutaredoxin"/>
    <property type="match status" value="1"/>
</dbReference>
<evidence type="ECO:0000313" key="3">
    <source>
        <dbReference type="Proteomes" id="UP000001635"/>
    </source>
</evidence>
<dbReference type="STRING" id="880070.Cycma_3982"/>
<accession>G0J758</accession>
<dbReference type="PANTHER" id="PTHR42852:SF13">
    <property type="entry name" value="PROTEIN DIPZ"/>
    <property type="match status" value="1"/>
</dbReference>
<dbReference type="InterPro" id="IPR036249">
    <property type="entry name" value="Thioredoxin-like_sf"/>
</dbReference>
<feature type="domain" description="Alkyl hydroperoxide reductase subunit C/ Thiol specific antioxidant" evidence="1">
    <location>
        <begin position="36"/>
        <end position="144"/>
    </location>
</feature>
<dbReference type="InterPro" id="IPR050553">
    <property type="entry name" value="Thioredoxin_ResA/DsbE_sf"/>
</dbReference>